<reference evidence="2 3" key="1">
    <citation type="submission" date="2016-10" db="EMBL/GenBank/DDBJ databases">
        <authorList>
            <person name="de Groot N.N."/>
        </authorList>
    </citation>
    <scope>NUCLEOTIDE SEQUENCE [LARGE SCALE GENOMIC DNA]</scope>
    <source>
        <strain evidence="2 3">DSM 18978</strain>
    </source>
</reference>
<keyword evidence="3" id="KW-1185">Reference proteome</keyword>
<feature type="domain" description="Aminoglycoside phosphotransferase" evidence="1">
    <location>
        <begin position="32"/>
        <end position="242"/>
    </location>
</feature>
<gene>
    <name evidence="2" type="ORF">SAMN03080606_01922</name>
</gene>
<name>A0A1G5H9H7_9FIRM</name>
<dbReference type="AlphaFoldDB" id="A0A1G5H9H7"/>
<dbReference type="RefSeq" id="WP_091542797.1">
    <property type="nucleotide sequence ID" value="NZ_FMUS01000011.1"/>
</dbReference>
<dbReference type="Proteomes" id="UP000198636">
    <property type="component" value="Unassembled WGS sequence"/>
</dbReference>
<accession>A0A1G5H9H7</accession>
<dbReference type="PANTHER" id="PTHR21310:SF15">
    <property type="entry name" value="AMINOGLYCOSIDE PHOSPHOTRANSFERASE DOMAIN-CONTAINING PROTEIN"/>
    <property type="match status" value="1"/>
</dbReference>
<dbReference type="STRING" id="1120976.SAMN03080606_01922"/>
<dbReference type="Gene3D" id="3.90.1200.10">
    <property type="match status" value="1"/>
</dbReference>
<evidence type="ECO:0000313" key="3">
    <source>
        <dbReference type="Proteomes" id="UP000198636"/>
    </source>
</evidence>
<dbReference type="InterPro" id="IPR011009">
    <property type="entry name" value="Kinase-like_dom_sf"/>
</dbReference>
<dbReference type="EMBL" id="FMUS01000011">
    <property type="protein sequence ID" value="SCY60374.1"/>
    <property type="molecule type" value="Genomic_DNA"/>
</dbReference>
<keyword evidence="2" id="KW-0808">Transferase</keyword>
<dbReference type="SUPFAM" id="SSF56112">
    <property type="entry name" value="Protein kinase-like (PK-like)"/>
    <property type="match status" value="1"/>
</dbReference>
<sequence length="302" mass="35841">MISNDLFQRFIIYYFNIKIDMSNIGHKELERNNVYFIPNTDQVLKIYSDKRRWEAEVASLKFLKNKEVNIPKLIDYGIFEDSLCWIIMSKLEGITLSQIVNEITRSQHKKIVYDMGHVLSNFHQISKAHRFGEWDENMKNKRSWLTFEDFETEKNRRRGNELLSQNYPENNLFKLGYSKMVDLEDALSSVNMFSLCHNDFSDRNILVDRSGNDIKIVGIIDFELSYPSDPESDLTKMVLKNYFNKDINLFISGYRKNLDLSEDFENKHKYYLISLCLEICSWARNNAYDFYKQAVDVLEQLV</sequence>
<dbReference type="GO" id="GO:0016740">
    <property type="term" value="F:transferase activity"/>
    <property type="evidence" value="ECO:0007669"/>
    <property type="project" value="UniProtKB-KW"/>
</dbReference>
<dbReference type="InterPro" id="IPR051678">
    <property type="entry name" value="AGP_Transferase"/>
</dbReference>
<dbReference type="OrthoDB" id="1908872at2"/>
<organism evidence="2 3">
    <name type="scientific">Alkaliphilus peptidifermentans DSM 18978</name>
    <dbReference type="NCBI Taxonomy" id="1120976"/>
    <lineage>
        <taxon>Bacteria</taxon>
        <taxon>Bacillati</taxon>
        <taxon>Bacillota</taxon>
        <taxon>Clostridia</taxon>
        <taxon>Peptostreptococcales</taxon>
        <taxon>Natronincolaceae</taxon>
        <taxon>Alkaliphilus</taxon>
    </lineage>
</organism>
<protein>
    <submittedName>
        <fullName evidence="2">Phosphotransferase enzyme family protein</fullName>
    </submittedName>
</protein>
<evidence type="ECO:0000259" key="1">
    <source>
        <dbReference type="Pfam" id="PF01636"/>
    </source>
</evidence>
<dbReference type="InterPro" id="IPR002575">
    <property type="entry name" value="Aminoglycoside_PTrfase"/>
</dbReference>
<proteinExistence type="predicted"/>
<dbReference type="Pfam" id="PF01636">
    <property type="entry name" value="APH"/>
    <property type="match status" value="1"/>
</dbReference>
<evidence type="ECO:0000313" key="2">
    <source>
        <dbReference type="EMBL" id="SCY60374.1"/>
    </source>
</evidence>
<dbReference type="PANTHER" id="PTHR21310">
    <property type="entry name" value="AMINOGLYCOSIDE PHOSPHOTRANSFERASE-RELATED-RELATED"/>
    <property type="match status" value="1"/>
</dbReference>